<evidence type="ECO:0000313" key="3">
    <source>
        <dbReference type="Proteomes" id="UP001365128"/>
    </source>
</evidence>
<name>A0ABR1M680_9PEZI</name>
<feature type="region of interest" description="Disordered" evidence="1">
    <location>
        <begin position="1"/>
        <end position="39"/>
    </location>
</feature>
<evidence type="ECO:0000256" key="1">
    <source>
        <dbReference type="SAM" id="MobiDB-lite"/>
    </source>
</evidence>
<dbReference type="Proteomes" id="UP001365128">
    <property type="component" value="Unassembled WGS sequence"/>
</dbReference>
<protein>
    <submittedName>
        <fullName evidence="2">Uncharacterized protein</fullName>
    </submittedName>
</protein>
<reference evidence="2 3" key="1">
    <citation type="submission" date="2024-04" db="EMBL/GenBank/DDBJ databases">
        <title>Phyllosticta paracitricarpa is synonymous to the EU quarantine fungus P. citricarpa based on phylogenomic analyses.</title>
        <authorList>
            <consortium name="Lawrence Berkeley National Laboratory"/>
            <person name="Van Ingen-Buijs V.A."/>
            <person name="Van Westerhoven A.C."/>
            <person name="Haridas S."/>
            <person name="Skiadas P."/>
            <person name="Martin F."/>
            <person name="Groenewald J.Z."/>
            <person name="Crous P.W."/>
            <person name="Seidl M.F."/>
        </authorList>
    </citation>
    <scope>NUCLEOTIDE SEQUENCE [LARGE SCALE GENOMIC DNA]</scope>
    <source>
        <strain evidence="2 3">CBS 122670</strain>
    </source>
</reference>
<gene>
    <name evidence="2" type="ORF">IWX46DRAFT_660123</name>
</gene>
<keyword evidence="3" id="KW-1185">Reference proteome</keyword>
<proteinExistence type="predicted"/>
<evidence type="ECO:0000313" key="2">
    <source>
        <dbReference type="EMBL" id="KAK7543152.1"/>
    </source>
</evidence>
<accession>A0ABR1M680</accession>
<sequence length="339" mass="38621">MEESETEEDDESEESEVESGGEEEENDEDEDDDQGEQEESLIGAEFSASCSRTGILHTDYLFACLNAPNPRSAADPTYADDLGTKIPGKELLNCRFQVVYGCLGVYVTYWRYTYWSNNIRRLLVKLWFLLHQRWENPIGMSSRNLIRVLSAITVHRSFRGLDKIFESKPLPQHPYFRPSMDSHADLPNGGLNPVGKSLFEVEIPYLERLNSANLHTDHVNHGVHDATSKSLSEAFASRGVIHALFAEDMLPALTVDTIERGNDGGKRYIGDVDDVGDESIALERLLHSLGLNFESWRFARFEPFREDRDEKWAAKDTRKMNNYFLTSSCFASFVSLRFK</sequence>
<dbReference type="EMBL" id="JBBPDW010000021">
    <property type="protein sequence ID" value="KAK7543152.1"/>
    <property type="molecule type" value="Genomic_DNA"/>
</dbReference>
<comment type="caution">
    <text evidence="2">The sequence shown here is derived from an EMBL/GenBank/DDBJ whole genome shotgun (WGS) entry which is preliminary data.</text>
</comment>
<organism evidence="2 3">
    <name type="scientific">Phyllosticta citricarpa</name>
    <dbReference type="NCBI Taxonomy" id="55181"/>
    <lineage>
        <taxon>Eukaryota</taxon>
        <taxon>Fungi</taxon>
        <taxon>Dikarya</taxon>
        <taxon>Ascomycota</taxon>
        <taxon>Pezizomycotina</taxon>
        <taxon>Dothideomycetes</taxon>
        <taxon>Dothideomycetes incertae sedis</taxon>
        <taxon>Botryosphaeriales</taxon>
        <taxon>Phyllostictaceae</taxon>
        <taxon>Phyllosticta</taxon>
    </lineage>
</organism>